<evidence type="ECO:0000313" key="6">
    <source>
        <dbReference type="WBParaSite" id="nRc.2.0.1.t07107-RA"/>
    </source>
</evidence>
<dbReference type="PANTHER" id="PTHR11599">
    <property type="entry name" value="PROTEASOME SUBUNIT ALPHA/BETA"/>
    <property type="match status" value="1"/>
</dbReference>
<dbReference type="Pfam" id="PF10584">
    <property type="entry name" value="Proteasome_A_N"/>
    <property type="match status" value="1"/>
</dbReference>
<proteinExistence type="predicted"/>
<accession>A0A915I0U0</accession>
<dbReference type="Proteomes" id="UP000887565">
    <property type="component" value="Unplaced"/>
</dbReference>
<dbReference type="AlphaFoldDB" id="A0A915I0U0"/>
<evidence type="ECO:0000256" key="1">
    <source>
        <dbReference type="ARBA" id="ARBA00002000"/>
    </source>
</evidence>
<feature type="compositionally biased region" description="Polar residues" evidence="3">
    <location>
        <begin position="365"/>
        <end position="392"/>
    </location>
</feature>
<reference evidence="6" key="1">
    <citation type="submission" date="2022-11" db="UniProtKB">
        <authorList>
            <consortium name="WormBaseParasite"/>
        </authorList>
    </citation>
    <scope>IDENTIFICATION</scope>
</reference>
<keyword evidence="5" id="KW-1185">Reference proteome</keyword>
<comment type="function">
    <text evidence="1">The proteasome is a multicatalytic proteinase complex which is characterized by its ability to cleave peptides with Arg, Phe, Tyr, Leu, and Glu adjacent to the leaving group at neutral or slightly basic pH. The proteasome has an ATP-dependent proteolytic activity.</text>
</comment>
<dbReference type="InterPro" id="IPR050115">
    <property type="entry name" value="Proteasome_alpha"/>
</dbReference>
<feature type="domain" description="Proteasome alpha-type subunits" evidence="4">
    <location>
        <begin position="92"/>
        <end position="114"/>
    </location>
</feature>
<dbReference type="SMART" id="SM00948">
    <property type="entry name" value="Proteasome_A_N"/>
    <property type="match status" value="1"/>
</dbReference>
<dbReference type="SUPFAM" id="SSF56235">
    <property type="entry name" value="N-terminal nucleophile aminohydrolases (Ntn hydrolases)"/>
    <property type="match status" value="1"/>
</dbReference>
<evidence type="ECO:0000256" key="3">
    <source>
        <dbReference type="SAM" id="MobiDB-lite"/>
    </source>
</evidence>
<protein>
    <submittedName>
        <fullName evidence="6">Proteasome alpha-type subunits domain-containing protein</fullName>
    </submittedName>
</protein>
<dbReference type="InterPro" id="IPR000426">
    <property type="entry name" value="Proteasome_asu_N"/>
</dbReference>
<feature type="region of interest" description="Disordered" evidence="3">
    <location>
        <begin position="363"/>
        <end position="393"/>
    </location>
</feature>
<evidence type="ECO:0000259" key="4">
    <source>
        <dbReference type="PROSITE" id="PS00388"/>
    </source>
</evidence>
<dbReference type="InterPro" id="IPR001353">
    <property type="entry name" value="Proteasome_sua/b"/>
</dbReference>
<organism evidence="5 6">
    <name type="scientific">Romanomermis culicivorax</name>
    <name type="common">Nematode worm</name>
    <dbReference type="NCBI Taxonomy" id="13658"/>
    <lineage>
        <taxon>Eukaryota</taxon>
        <taxon>Metazoa</taxon>
        <taxon>Ecdysozoa</taxon>
        <taxon>Nematoda</taxon>
        <taxon>Enoplea</taxon>
        <taxon>Dorylaimia</taxon>
        <taxon>Mermithida</taxon>
        <taxon>Mermithoidea</taxon>
        <taxon>Mermithidae</taxon>
        <taxon>Romanomermis</taxon>
    </lineage>
</organism>
<dbReference type="PROSITE" id="PS00388">
    <property type="entry name" value="PROTEASOME_ALPHA_1"/>
    <property type="match status" value="1"/>
</dbReference>
<dbReference type="GO" id="GO:0006511">
    <property type="term" value="P:ubiquitin-dependent protein catabolic process"/>
    <property type="evidence" value="ECO:0007669"/>
    <property type="project" value="InterPro"/>
</dbReference>
<evidence type="ECO:0000256" key="2">
    <source>
        <dbReference type="ARBA" id="ARBA00022942"/>
    </source>
</evidence>
<keyword evidence="2" id="KW-0647">Proteasome</keyword>
<dbReference type="GO" id="GO:0019773">
    <property type="term" value="C:proteasome core complex, alpha-subunit complex"/>
    <property type="evidence" value="ECO:0007669"/>
    <property type="project" value="InterPro"/>
</dbReference>
<dbReference type="Gene3D" id="3.60.20.10">
    <property type="entry name" value="Glutamine Phosphoribosylpyrophosphate, subunit 1, domain 1"/>
    <property type="match status" value="1"/>
</dbReference>
<sequence>MEVGTSALAEPEIHDDNEFAKIVVDVEACALRNSEINSDAEQLTDHSDDEETLLDDAQKDSATQQERSFRIHWQSEFIWLEKLSNNEFRNQYDGDVTIWSPEGRIHQVEYAMESVKHGPCTVGVRSNQAAVLVALKRTQNELSSYQPKIFEIDDFSGVSVAGLMTDARLLMCITCKNEKLKNNTIRIVQISPGTCFFNYTPIPCYTGVDRSALVCSLRVMTIENVKKFVEEHFFTFFNSISKTALSNLPSAEGSGGNAPTLPSVLSSLIVALLGCTYVWPCGCSKISVATCNLQPGCSSITLVMNVTLSCEPEQPDPRNPALRESYSAPFLLCGSGSFHKKVTHVEPLDYDNRKILNDTPRKENLSQSANFGQFNPHNSIRNEIPIPSSNDQPYLDDYDYGDSAIYENGETGDEYDQSRRNQLKFMQNEDDSANDGIHNETGRFGNVQLTQTKSQPSPSLGTSNGFKRRLTSSNDSILGDIPE</sequence>
<feature type="region of interest" description="Disordered" evidence="3">
    <location>
        <begin position="430"/>
        <end position="483"/>
    </location>
</feature>
<dbReference type="WBParaSite" id="nRc.2.0.1.t07107-RA">
    <property type="protein sequence ID" value="nRc.2.0.1.t07107-RA"/>
    <property type="gene ID" value="nRc.2.0.1.g07107"/>
</dbReference>
<name>A0A915I0U0_ROMCU</name>
<dbReference type="Pfam" id="PF00227">
    <property type="entry name" value="Proteasome"/>
    <property type="match status" value="1"/>
</dbReference>
<feature type="compositionally biased region" description="Polar residues" evidence="3">
    <location>
        <begin position="447"/>
        <end position="476"/>
    </location>
</feature>
<dbReference type="InterPro" id="IPR029055">
    <property type="entry name" value="Ntn_hydrolases_N"/>
</dbReference>
<evidence type="ECO:0000313" key="5">
    <source>
        <dbReference type="Proteomes" id="UP000887565"/>
    </source>
</evidence>